<feature type="coiled-coil region" evidence="2">
    <location>
        <begin position="14"/>
        <end position="41"/>
    </location>
</feature>
<evidence type="ECO:0000313" key="4">
    <source>
        <dbReference type="EMBL" id="QUN35637.1"/>
    </source>
</evidence>
<dbReference type="NCBIfam" id="TIGR01554">
    <property type="entry name" value="major_cap_HK97"/>
    <property type="match status" value="1"/>
</dbReference>
<dbReference type="Gene3D" id="3.30.2400.10">
    <property type="entry name" value="Major capsid protein gp5"/>
    <property type="match status" value="1"/>
</dbReference>
<evidence type="ECO:0000256" key="1">
    <source>
        <dbReference type="ARBA" id="ARBA00004328"/>
    </source>
</evidence>
<reference evidence="4" key="1">
    <citation type="submission" date="2021-04" db="EMBL/GenBank/DDBJ databases">
        <title>Complete genome sequence of the type strain Clostridium beijerinckii NRRL B-598.</title>
        <authorList>
            <person name="Sedlar K."/>
            <person name="Branska B."/>
            <person name="Bezdicek M."/>
            <person name="Nykrynova M."/>
            <person name="Lengerova M."/>
            <person name="Skutkova H."/>
            <person name="Patakova P."/>
        </authorList>
    </citation>
    <scope>NUCLEOTIDE SEQUENCE</scope>
    <source>
        <strain evidence="4">DSM 791</strain>
    </source>
</reference>
<proteinExistence type="predicted"/>
<dbReference type="Proteomes" id="UP000679373">
    <property type="component" value="Chromosome"/>
</dbReference>
<keyword evidence="2" id="KW-0175">Coiled coil</keyword>
<dbReference type="Gene3D" id="3.30.2320.10">
    <property type="entry name" value="hypothetical protein PF0899 domain"/>
    <property type="match status" value="1"/>
</dbReference>
<evidence type="ECO:0000313" key="5">
    <source>
        <dbReference type="Proteomes" id="UP000679373"/>
    </source>
</evidence>
<comment type="subcellular location">
    <subcellularLocation>
        <location evidence="1">Virion</location>
    </subcellularLocation>
</comment>
<dbReference type="RefSeq" id="WP_077868541.1">
    <property type="nucleotide sequence ID" value="NZ_BKAK01000122.1"/>
</dbReference>
<dbReference type="InterPro" id="IPR024455">
    <property type="entry name" value="Phage_capsid"/>
</dbReference>
<organism evidence="4 5">
    <name type="scientific">Clostridium beijerinckii</name>
    <name type="common">Clostridium MP</name>
    <dbReference type="NCBI Taxonomy" id="1520"/>
    <lineage>
        <taxon>Bacteria</taxon>
        <taxon>Bacillati</taxon>
        <taxon>Bacillota</taxon>
        <taxon>Clostridia</taxon>
        <taxon>Eubacteriales</taxon>
        <taxon>Clostridiaceae</taxon>
        <taxon>Clostridium</taxon>
    </lineage>
</organism>
<dbReference type="SUPFAM" id="SSF56563">
    <property type="entry name" value="Major capsid protein gp5"/>
    <property type="match status" value="1"/>
</dbReference>
<dbReference type="GeneID" id="66343262"/>
<sequence>MMKVLETRALPPLIEKRNDLIEEMEALTDKAKQEKRALNVNEINRFNAIKGEIKSIDETLKIEEEQRSHIEWVPGKKKEGYTTDDKELRVFKEGEKIDIETRGKDVNLSIGKLVRAMSGIEKTGEGAQYLRDMSSATGSVVIPQKLANQILDKAREQSAIFGKIPVTVMENNNLTVARISKDASASFVAEGDLIPESSTEFIGVKLEGKTLAMYVPVTEQLLASANISDVLMNACSKAIAVALDKNLLYGTGTGAEIKGITAHENINKVAHTGNVDYNMLIKGIGATKGANIVPSDIVYNTTVGTELSMLTDANGQYIVPPRAIDNYTISESNNIADNQALVYHRECMLLGVNKDIQMEWGYTQDGFQRMIKALRIYIRCDLGIVNEKGISLVTSTT</sequence>
<gene>
    <name evidence="4" type="ORF">KEC93_02025</name>
</gene>
<dbReference type="Pfam" id="PF05065">
    <property type="entry name" value="Phage_capsid"/>
    <property type="match status" value="1"/>
</dbReference>
<protein>
    <submittedName>
        <fullName evidence="4">Phage major capsid protein</fullName>
    </submittedName>
</protein>
<dbReference type="EMBL" id="CP073653">
    <property type="protein sequence ID" value="QUN35637.1"/>
    <property type="molecule type" value="Genomic_DNA"/>
</dbReference>
<evidence type="ECO:0000256" key="2">
    <source>
        <dbReference type="SAM" id="Coils"/>
    </source>
</evidence>
<accession>A0AB74VGI1</accession>
<keyword evidence="5" id="KW-1185">Reference proteome</keyword>
<evidence type="ECO:0000259" key="3">
    <source>
        <dbReference type="Pfam" id="PF05065"/>
    </source>
</evidence>
<dbReference type="AlphaFoldDB" id="A0AB74VGI1"/>
<name>A0AB74VGI1_CLOBE</name>
<dbReference type="InterPro" id="IPR054612">
    <property type="entry name" value="Phage_capsid-like_C"/>
</dbReference>
<feature type="domain" description="Phage capsid-like C-terminal" evidence="3">
    <location>
        <begin position="138"/>
        <end position="393"/>
    </location>
</feature>